<gene>
    <name evidence="2" type="ORF">DFH08DRAFT_979718</name>
</gene>
<evidence type="ECO:0000313" key="2">
    <source>
        <dbReference type="EMBL" id="KAJ7300371.1"/>
    </source>
</evidence>
<sequence length="272" mass="30509">MSPMRKKVNDRAARLQTEESKEKAWQRKARYRAKPEARAKQAALMAERRATVKQRRRQWDPPNRPRPVVASPTTPQYLPSVQDLAAVNVTLTPAEEFALSALMGMAATQDSLTRNLPAVATEPPIICDDLKSDIFLLPSRSPSRESSVHAVFEQRVVKQPEDDRVFAPSLLPAYASPASSLQKKVFRETGLLGPLTGVQRVQWIASRLQDPDDEIDDDEILPAPVLGGNLSSERWQGIRSWRRHHMEYETAWGAVAVPFIQCTLPWLGGTLE</sequence>
<dbReference type="Proteomes" id="UP001218218">
    <property type="component" value="Unassembled WGS sequence"/>
</dbReference>
<comment type="caution">
    <text evidence="2">The sequence shown here is derived from an EMBL/GenBank/DDBJ whole genome shotgun (WGS) entry which is preliminary data.</text>
</comment>
<accession>A0AAD6YWK5</accession>
<organism evidence="2 3">
    <name type="scientific">Mycena albidolilacea</name>
    <dbReference type="NCBI Taxonomy" id="1033008"/>
    <lineage>
        <taxon>Eukaryota</taxon>
        <taxon>Fungi</taxon>
        <taxon>Dikarya</taxon>
        <taxon>Basidiomycota</taxon>
        <taxon>Agaricomycotina</taxon>
        <taxon>Agaricomycetes</taxon>
        <taxon>Agaricomycetidae</taxon>
        <taxon>Agaricales</taxon>
        <taxon>Marasmiineae</taxon>
        <taxon>Mycenaceae</taxon>
        <taxon>Mycena</taxon>
    </lineage>
</organism>
<name>A0AAD6YWK5_9AGAR</name>
<feature type="compositionally biased region" description="Basic and acidic residues" evidence="1">
    <location>
        <begin position="7"/>
        <end position="25"/>
    </location>
</feature>
<dbReference type="AlphaFoldDB" id="A0AAD6YWK5"/>
<evidence type="ECO:0000313" key="3">
    <source>
        <dbReference type="Proteomes" id="UP001218218"/>
    </source>
</evidence>
<dbReference type="EMBL" id="JARIHO010000174">
    <property type="protein sequence ID" value="KAJ7300371.1"/>
    <property type="molecule type" value="Genomic_DNA"/>
</dbReference>
<keyword evidence="3" id="KW-1185">Reference proteome</keyword>
<protein>
    <submittedName>
        <fullName evidence="2">Uncharacterized protein</fullName>
    </submittedName>
</protein>
<reference evidence="2" key="1">
    <citation type="submission" date="2023-03" db="EMBL/GenBank/DDBJ databases">
        <title>Massive genome expansion in bonnet fungi (Mycena s.s.) driven by repeated elements and novel gene families across ecological guilds.</title>
        <authorList>
            <consortium name="Lawrence Berkeley National Laboratory"/>
            <person name="Harder C.B."/>
            <person name="Miyauchi S."/>
            <person name="Viragh M."/>
            <person name="Kuo A."/>
            <person name="Thoen E."/>
            <person name="Andreopoulos B."/>
            <person name="Lu D."/>
            <person name="Skrede I."/>
            <person name="Drula E."/>
            <person name="Henrissat B."/>
            <person name="Morin E."/>
            <person name="Kohler A."/>
            <person name="Barry K."/>
            <person name="LaButti K."/>
            <person name="Morin E."/>
            <person name="Salamov A."/>
            <person name="Lipzen A."/>
            <person name="Mereny Z."/>
            <person name="Hegedus B."/>
            <person name="Baldrian P."/>
            <person name="Stursova M."/>
            <person name="Weitz H."/>
            <person name="Taylor A."/>
            <person name="Grigoriev I.V."/>
            <person name="Nagy L.G."/>
            <person name="Martin F."/>
            <person name="Kauserud H."/>
        </authorList>
    </citation>
    <scope>NUCLEOTIDE SEQUENCE</scope>
    <source>
        <strain evidence="2">CBHHK002</strain>
    </source>
</reference>
<proteinExistence type="predicted"/>
<evidence type="ECO:0000256" key="1">
    <source>
        <dbReference type="SAM" id="MobiDB-lite"/>
    </source>
</evidence>
<feature type="region of interest" description="Disordered" evidence="1">
    <location>
        <begin position="1"/>
        <end position="75"/>
    </location>
</feature>